<comment type="similarity">
    <text evidence="2">Belongs to the HD-ZIP homeobox family. Class IV subfamily.</text>
</comment>
<evidence type="ECO:0000256" key="3">
    <source>
        <dbReference type="ARBA" id="ARBA00023015"/>
    </source>
</evidence>
<feature type="coiled-coil region" evidence="11">
    <location>
        <begin position="133"/>
        <end position="165"/>
    </location>
</feature>
<dbReference type="CDD" id="cd00086">
    <property type="entry name" value="homeodomain"/>
    <property type="match status" value="1"/>
</dbReference>
<evidence type="ECO:0000256" key="5">
    <source>
        <dbReference type="ARBA" id="ARBA00023125"/>
    </source>
</evidence>
<dbReference type="CDD" id="cd08875">
    <property type="entry name" value="START_ArGLABRA2_like"/>
    <property type="match status" value="1"/>
</dbReference>
<accession>A0ABM4UF09</accession>
<evidence type="ECO:0000256" key="6">
    <source>
        <dbReference type="ARBA" id="ARBA00023155"/>
    </source>
</evidence>
<keyword evidence="7" id="KW-0804">Transcription</keyword>
<evidence type="ECO:0000256" key="7">
    <source>
        <dbReference type="ARBA" id="ARBA00023163"/>
    </source>
</evidence>
<evidence type="ECO:0000256" key="12">
    <source>
        <dbReference type="SAM" id="MobiDB-lite"/>
    </source>
</evidence>
<keyword evidence="4 11" id="KW-0175">Coiled coil</keyword>
<dbReference type="InterPro" id="IPR057993">
    <property type="entry name" value="HD-Zip_IV_C"/>
</dbReference>
<dbReference type="Gene3D" id="3.30.530.20">
    <property type="match status" value="1"/>
</dbReference>
<dbReference type="PANTHER" id="PTHR45654">
    <property type="entry name" value="HOMEOBOX-LEUCINE ZIPPER PROTEIN MERISTEM L1"/>
    <property type="match status" value="1"/>
</dbReference>
<keyword evidence="5 9" id="KW-0238">DNA-binding</keyword>
<evidence type="ECO:0000313" key="15">
    <source>
        <dbReference type="Proteomes" id="UP001652660"/>
    </source>
</evidence>
<evidence type="ECO:0000256" key="10">
    <source>
        <dbReference type="RuleBase" id="RU000682"/>
    </source>
</evidence>
<keyword evidence="3" id="KW-0805">Transcription regulation</keyword>
<protein>
    <submittedName>
        <fullName evidence="16">Homeobox-leucine zipper protein PROTODERMAL FACTOR 2-like</fullName>
    </submittedName>
</protein>
<dbReference type="InterPro" id="IPR042160">
    <property type="entry name" value="HD-Zip_IV"/>
</dbReference>
<reference evidence="16" key="1">
    <citation type="submission" date="2025-08" db="UniProtKB">
        <authorList>
            <consortium name="RefSeq"/>
        </authorList>
    </citation>
    <scope>IDENTIFICATION</scope>
    <source>
        <tissue evidence="16">Leaves</tissue>
    </source>
</reference>
<dbReference type="PANTHER" id="PTHR45654:SF93">
    <property type="entry name" value="HOMEOBOX-LEUCINE ZIPPER PROTEIN HDG2-RELATED"/>
    <property type="match status" value="1"/>
</dbReference>
<feature type="region of interest" description="Disordered" evidence="12">
    <location>
        <begin position="58"/>
        <end position="88"/>
    </location>
</feature>
<organism evidence="15 16">
    <name type="scientific">Coffea arabica</name>
    <name type="common">Arabian coffee</name>
    <dbReference type="NCBI Taxonomy" id="13443"/>
    <lineage>
        <taxon>Eukaryota</taxon>
        <taxon>Viridiplantae</taxon>
        <taxon>Streptophyta</taxon>
        <taxon>Embryophyta</taxon>
        <taxon>Tracheophyta</taxon>
        <taxon>Spermatophyta</taxon>
        <taxon>Magnoliopsida</taxon>
        <taxon>eudicotyledons</taxon>
        <taxon>Gunneridae</taxon>
        <taxon>Pentapetalae</taxon>
        <taxon>asterids</taxon>
        <taxon>lamiids</taxon>
        <taxon>Gentianales</taxon>
        <taxon>Rubiaceae</taxon>
        <taxon>Ixoroideae</taxon>
        <taxon>Gardenieae complex</taxon>
        <taxon>Bertiereae - Coffeeae clade</taxon>
        <taxon>Coffeeae</taxon>
        <taxon>Coffea</taxon>
    </lineage>
</organism>
<dbReference type="InterPro" id="IPR001356">
    <property type="entry name" value="HD"/>
</dbReference>
<dbReference type="SUPFAM" id="SSF55961">
    <property type="entry name" value="Bet v1-like"/>
    <property type="match status" value="2"/>
</dbReference>
<evidence type="ECO:0000256" key="11">
    <source>
        <dbReference type="SAM" id="Coils"/>
    </source>
</evidence>
<dbReference type="InterPro" id="IPR002913">
    <property type="entry name" value="START_lipid-bd_dom"/>
</dbReference>
<dbReference type="SMART" id="SM00389">
    <property type="entry name" value="HOX"/>
    <property type="match status" value="1"/>
</dbReference>
<evidence type="ECO:0000259" key="14">
    <source>
        <dbReference type="PROSITE" id="PS50848"/>
    </source>
</evidence>
<feature type="DNA-binding region" description="Homeobox" evidence="9">
    <location>
        <begin position="81"/>
        <end position="140"/>
    </location>
</feature>
<dbReference type="PROSITE" id="PS50071">
    <property type="entry name" value="HOMEOBOX_2"/>
    <property type="match status" value="1"/>
</dbReference>
<dbReference type="Pfam" id="PF01852">
    <property type="entry name" value="START"/>
    <property type="match status" value="1"/>
</dbReference>
<keyword evidence="6 9" id="KW-0371">Homeobox</keyword>
<dbReference type="Pfam" id="PF25797">
    <property type="entry name" value="PDF2_C"/>
    <property type="match status" value="1"/>
</dbReference>
<feature type="compositionally biased region" description="Basic residues" evidence="12">
    <location>
        <begin position="79"/>
        <end position="88"/>
    </location>
</feature>
<dbReference type="RefSeq" id="XP_071905852.1">
    <property type="nucleotide sequence ID" value="XM_072049751.1"/>
</dbReference>
<keyword evidence="15" id="KW-1185">Reference proteome</keyword>
<dbReference type="InterPro" id="IPR023393">
    <property type="entry name" value="START-like_dom_sf"/>
</dbReference>
<evidence type="ECO:0000256" key="2">
    <source>
        <dbReference type="ARBA" id="ARBA00006789"/>
    </source>
</evidence>
<sequence length="760" mass="84208">MPSTIGKRPLTIEGSKNVEPFASSPAILLGQASPKEVEAPSIYMVSNASEDHIPNEELEHKSDSETQDDNPVEGPSCSTRKRRRYHRHSHHQIHKLESFFKVWPHPDDKQRKQLGLDLGLQPLQVKFWFQNKRTQMKTHLERAENARLKVENDKLRAENVKCKEVLSRACCLTCDDAQATADVSLDDNQLRVENSKLKEKIANLTGLIARYVGNKHYADNTSALSSAIPSSSTEPQWVASLRGGQQDITQEFALDEALFKSLARPIGIDKPKAIEVVISAMEELIRMAEIEFPLWVSTADNRSYSLNEDAYYNLFPTAIGLKPVGFKVEASKGSDVVLMNHMNLVEVFMDMNKWLAVFASIISRALVIEVLSAGPEPGNFDGTLQMMTAEYQILTPTVPTRESIFLRYCKQLGEGTWGIVDVSFDNLLCLDPLVKCRRRPSGCIIQEMPNSCSKITWVEHVHVQDEGVHYLGKPFVESGLAFGAQRWVSVLARQCERLASALVTNFSPNDINDTVLISPEGRKNILRLSEKMVLRFCAGVTSSTAHAWLNLSESGNDQIRIMTQRRENDLGEPSGVVLSATTSFWLPVSHKFVFDFLRDESTRTQWDILFNCEDIIEILHISNGNEVGNCISLLRGTNSNLGSLLMLQECGTHQTGSYIVYAPIDNGTVDMLLDGASSDHVTLLPSGFTIYPSGPTPKSIHVDAISGAARDAGSLLTIAFQILVNPVPNANIPATSIPSISNLIEYTSHKIRAALALRGA</sequence>
<dbReference type="SMART" id="SM00234">
    <property type="entry name" value="START"/>
    <property type="match status" value="1"/>
</dbReference>
<name>A0ABM4UF09_COFAR</name>
<comment type="subcellular location">
    <subcellularLocation>
        <location evidence="1 9 10">Nucleus</location>
    </subcellularLocation>
</comment>
<evidence type="ECO:0000313" key="16">
    <source>
        <dbReference type="RefSeq" id="XP_071905852.1"/>
    </source>
</evidence>
<evidence type="ECO:0000256" key="4">
    <source>
        <dbReference type="ARBA" id="ARBA00023054"/>
    </source>
</evidence>
<dbReference type="Gene3D" id="1.10.10.60">
    <property type="entry name" value="Homeodomain-like"/>
    <property type="match status" value="1"/>
</dbReference>
<evidence type="ECO:0000256" key="1">
    <source>
        <dbReference type="ARBA" id="ARBA00004123"/>
    </source>
</evidence>
<keyword evidence="8 9" id="KW-0539">Nucleus</keyword>
<evidence type="ECO:0000259" key="13">
    <source>
        <dbReference type="PROSITE" id="PS50071"/>
    </source>
</evidence>
<feature type="domain" description="START" evidence="14">
    <location>
        <begin position="266"/>
        <end position="500"/>
    </location>
</feature>
<evidence type="ECO:0000256" key="9">
    <source>
        <dbReference type="PROSITE-ProRule" id="PRU00108"/>
    </source>
</evidence>
<evidence type="ECO:0000256" key="8">
    <source>
        <dbReference type="ARBA" id="ARBA00023242"/>
    </source>
</evidence>
<dbReference type="SUPFAM" id="SSF46689">
    <property type="entry name" value="Homeodomain-like"/>
    <property type="match status" value="1"/>
</dbReference>
<dbReference type="PROSITE" id="PS50848">
    <property type="entry name" value="START"/>
    <property type="match status" value="1"/>
</dbReference>
<dbReference type="Proteomes" id="UP001652660">
    <property type="component" value="Chromosome 5e"/>
</dbReference>
<dbReference type="InterPro" id="IPR009057">
    <property type="entry name" value="Homeodomain-like_sf"/>
</dbReference>
<dbReference type="GeneID" id="113687479"/>
<feature type="domain" description="Homeobox" evidence="13">
    <location>
        <begin position="79"/>
        <end position="139"/>
    </location>
</feature>
<gene>
    <name evidence="16" type="primary">LOC113687479</name>
</gene>
<dbReference type="Pfam" id="PF00046">
    <property type="entry name" value="Homeodomain"/>
    <property type="match status" value="1"/>
</dbReference>
<proteinExistence type="inferred from homology"/>